<accession>A0ABU0RZV9</accession>
<protein>
    <submittedName>
        <fullName evidence="5">AraC-like DNA-binding protein</fullName>
    </submittedName>
</protein>
<organism evidence="5 6">
    <name type="scientific">Streptomyces turgidiscabies</name>
    <dbReference type="NCBI Taxonomy" id="85558"/>
    <lineage>
        <taxon>Bacteria</taxon>
        <taxon>Bacillati</taxon>
        <taxon>Actinomycetota</taxon>
        <taxon>Actinomycetes</taxon>
        <taxon>Kitasatosporales</taxon>
        <taxon>Streptomycetaceae</taxon>
        <taxon>Streptomyces</taxon>
    </lineage>
</organism>
<sequence length="281" mass="29668">MYEERPSRLPGAVVWTNTPTGSGVRPVLPDGCMDLLWREGRLLVAGPDTRAYVPDGAPAHWAGVRFPPGMAPALLGVPAHELRNRRVELADLWDASRVRRLSVRVDGAPDPLAALEEVALERAARTPAPDPLLGALVAALEAGRPVGRTADELGLSARQLHRRSLTAFGYGPKTLARVLRLQRALAMARSGVPFAETATRTGYADQAHLARDVRELAGMPLGKLLGGGSGGGGQRGEQVDPVAVGVEDARVPLSPHGVPGLELAPVPRPRQLLVQGVDFGG</sequence>
<keyword evidence="6" id="KW-1185">Reference proteome</keyword>
<evidence type="ECO:0000259" key="4">
    <source>
        <dbReference type="PROSITE" id="PS01124"/>
    </source>
</evidence>
<evidence type="ECO:0000256" key="3">
    <source>
        <dbReference type="ARBA" id="ARBA00023163"/>
    </source>
</evidence>
<comment type="caution">
    <text evidence="5">The sequence shown here is derived from an EMBL/GenBank/DDBJ whole genome shotgun (WGS) entry which is preliminary data.</text>
</comment>
<dbReference type="InterPro" id="IPR050204">
    <property type="entry name" value="AraC_XylS_family_regulators"/>
</dbReference>
<dbReference type="PANTHER" id="PTHR46796">
    <property type="entry name" value="HTH-TYPE TRANSCRIPTIONAL ACTIVATOR RHAS-RELATED"/>
    <property type="match status" value="1"/>
</dbReference>
<dbReference type="PROSITE" id="PS00041">
    <property type="entry name" value="HTH_ARAC_FAMILY_1"/>
    <property type="match status" value="1"/>
</dbReference>
<dbReference type="Gene3D" id="1.10.10.60">
    <property type="entry name" value="Homeodomain-like"/>
    <property type="match status" value="1"/>
</dbReference>
<dbReference type="Pfam" id="PF20240">
    <property type="entry name" value="DUF6597"/>
    <property type="match status" value="1"/>
</dbReference>
<evidence type="ECO:0000256" key="2">
    <source>
        <dbReference type="ARBA" id="ARBA00023125"/>
    </source>
</evidence>
<dbReference type="InterPro" id="IPR018060">
    <property type="entry name" value="HTH_AraC"/>
</dbReference>
<evidence type="ECO:0000313" key="6">
    <source>
        <dbReference type="Proteomes" id="UP001223072"/>
    </source>
</evidence>
<dbReference type="PROSITE" id="PS01124">
    <property type="entry name" value="HTH_ARAC_FAMILY_2"/>
    <property type="match status" value="1"/>
</dbReference>
<dbReference type="EMBL" id="JAUSZS010000008">
    <property type="protein sequence ID" value="MDQ0937353.1"/>
    <property type="molecule type" value="Genomic_DNA"/>
</dbReference>
<evidence type="ECO:0000256" key="1">
    <source>
        <dbReference type="ARBA" id="ARBA00023015"/>
    </source>
</evidence>
<keyword evidence="2" id="KW-0238">DNA-binding</keyword>
<name>A0ABU0RZV9_9ACTN</name>
<dbReference type="InterPro" id="IPR018062">
    <property type="entry name" value="HTH_AraC-typ_CS"/>
</dbReference>
<dbReference type="PANTHER" id="PTHR46796:SF15">
    <property type="entry name" value="BLL1074 PROTEIN"/>
    <property type="match status" value="1"/>
</dbReference>
<dbReference type="SMART" id="SM00342">
    <property type="entry name" value="HTH_ARAC"/>
    <property type="match status" value="1"/>
</dbReference>
<evidence type="ECO:0000313" key="5">
    <source>
        <dbReference type="EMBL" id="MDQ0937353.1"/>
    </source>
</evidence>
<proteinExistence type="predicted"/>
<dbReference type="Pfam" id="PF12833">
    <property type="entry name" value="HTH_18"/>
    <property type="match status" value="1"/>
</dbReference>
<dbReference type="InterPro" id="IPR046532">
    <property type="entry name" value="DUF6597"/>
</dbReference>
<reference evidence="5 6" key="1">
    <citation type="submission" date="2023-07" db="EMBL/GenBank/DDBJ databases">
        <title>Comparative genomics of wheat-associated soil bacteria to identify genetic determinants of phenazine resistance.</title>
        <authorList>
            <person name="Mouncey N."/>
        </authorList>
    </citation>
    <scope>NUCLEOTIDE SEQUENCE [LARGE SCALE GENOMIC DNA]</scope>
    <source>
        <strain evidence="5 6">W2I16</strain>
    </source>
</reference>
<dbReference type="Proteomes" id="UP001223072">
    <property type="component" value="Unassembled WGS sequence"/>
</dbReference>
<feature type="domain" description="HTH araC/xylS-type" evidence="4">
    <location>
        <begin position="130"/>
        <end position="227"/>
    </location>
</feature>
<gene>
    <name evidence="5" type="ORF">QFZ49_007328</name>
</gene>
<keyword evidence="1" id="KW-0805">Transcription regulation</keyword>
<keyword evidence="3" id="KW-0804">Transcription</keyword>